<dbReference type="AlphaFoldDB" id="A0A9Q1L7L5"/>
<dbReference type="Proteomes" id="UP001152561">
    <property type="component" value="Unassembled WGS sequence"/>
</dbReference>
<dbReference type="EMBL" id="JAJAGQ010000021">
    <property type="protein sequence ID" value="KAJ8530993.1"/>
    <property type="molecule type" value="Genomic_DNA"/>
</dbReference>
<proteinExistence type="predicted"/>
<gene>
    <name evidence="1" type="ORF">K7X08_025724</name>
</gene>
<comment type="caution">
    <text evidence="1">The sequence shown here is derived from an EMBL/GenBank/DDBJ whole genome shotgun (WGS) entry which is preliminary data.</text>
</comment>
<protein>
    <submittedName>
        <fullName evidence="1">Uncharacterized protein</fullName>
    </submittedName>
</protein>
<evidence type="ECO:0000313" key="1">
    <source>
        <dbReference type="EMBL" id="KAJ8530993.1"/>
    </source>
</evidence>
<evidence type="ECO:0000313" key="2">
    <source>
        <dbReference type="Proteomes" id="UP001152561"/>
    </source>
</evidence>
<reference evidence="2" key="1">
    <citation type="journal article" date="2023" name="Proc. Natl. Acad. Sci. U.S.A.">
        <title>Genomic and structural basis for evolution of tropane alkaloid biosynthesis.</title>
        <authorList>
            <person name="Wanga Y.-J."/>
            <person name="Taina T."/>
            <person name="Yua J.-Y."/>
            <person name="Lia J."/>
            <person name="Xua B."/>
            <person name="Chenc J."/>
            <person name="D'Auriad J.C."/>
            <person name="Huanga J.-P."/>
            <person name="Huanga S.-X."/>
        </authorList>
    </citation>
    <scope>NUCLEOTIDE SEQUENCE [LARGE SCALE GENOMIC DNA]</scope>
    <source>
        <strain evidence="2">cv. KIB-2019</strain>
    </source>
</reference>
<organism evidence="1 2">
    <name type="scientific">Anisodus acutangulus</name>
    <dbReference type="NCBI Taxonomy" id="402998"/>
    <lineage>
        <taxon>Eukaryota</taxon>
        <taxon>Viridiplantae</taxon>
        <taxon>Streptophyta</taxon>
        <taxon>Embryophyta</taxon>
        <taxon>Tracheophyta</taxon>
        <taxon>Spermatophyta</taxon>
        <taxon>Magnoliopsida</taxon>
        <taxon>eudicotyledons</taxon>
        <taxon>Gunneridae</taxon>
        <taxon>Pentapetalae</taxon>
        <taxon>asterids</taxon>
        <taxon>lamiids</taxon>
        <taxon>Solanales</taxon>
        <taxon>Solanaceae</taxon>
        <taxon>Solanoideae</taxon>
        <taxon>Hyoscyameae</taxon>
        <taxon>Anisodus</taxon>
    </lineage>
</organism>
<sequence>MWLVIEPKRIEFNPRKEITKAILEVIRRLYDQLYLTWGEILFLLRQDMFNEFKHTTRRLQTLRESRG</sequence>
<name>A0A9Q1L7L5_9SOLA</name>
<accession>A0A9Q1L7L5</accession>
<keyword evidence="2" id="KW-1185">Reference proteome</keyword>